<evidence type="ECO:0000313" key="2">
    <source>
        <dbReference type="EMBL" id="TDX44593.1"/>
    </source>
</evidence>
<name>A0A4R8GR57_9FIRM</name>
<dbReference type="RefSeq" id="WP_166668028.1">
    <property type="nucleotide sequence ID" value="NZ_SOEG01000050.1"/>
</dbReference>
<feature type="non-terminal residue" evidence="2">
    <location>
        <position position="422"/>
    </location>
</feature>
<gene>
    <name evidence="2" type="ORF">C7959_15017</name>
</gene>
<dbReference type="Proteomes" id="UP000295832">
    <property type="component" value="Unassembled WGS sequence"/>
</dbReference>
<keyword evidence="1" id="KW-0472">Membrane</keyword>
<organism evidence="2 3">
    <name type="scientific">Orenia marismortui</name>
    <dbReference type="NCBI Taxonomy" id="46469"/>
    <lineage>
        <taxon>Bacteria</taxon>
        <taxon>Bacillati</taxon>
        <taxon>Bacillota</taxon>
        <taxon>Clostridia</taxon>
        <taxon>Halanaerobiales</taxon>
        <taxon>Halobacteroidaceae</taxon>
        <taxon>Orenia</taxon>
    </lineage>
</organism>
<proteinExistence type="predicted"/>
<sequence length="422" mass="46975">MMISDATLDLIIAVESRLNGIDDVIDRMQEARRASNKWLRDVNSSVQKVQRSLKTLARGFKKVQSALRKLRSVATRAFQALVAFSSIGGILVKLSSDTEELNDLMKDVFKNRKKDIEEFAKTTGRAMGRSIYQMKDFVTQVQATIKPLLGLNDTSLELSKTLSKLAVDMASALNIKSDKNVLSSILSGLMGETEPLKKYGLVLNQNLLQEYAYTKGIKQKISAMSESQKVMLRYAYIMENTEQYHNNARKTISSVANQWKLLKAQLRDAADVIGSMVLPATAKLLQKINSIDIAGLAKNIKELISNNKEAILDLLKYAGKVTLIISAIGLVGSAIMSLLTPLGLVSAGSLAFFGMWYINLYDIQGKTQEAWEFIKDKWDELVEKGVIDKIKGYGTLALKVALKFAGELWEDIKNDNWTNVFT</sequence>
<evidence type="ECO:0000256" key="1">
    <source>
        <dbReference type="SAM" id="Phobius"/>
    </source>
</evidence>
<evidence type="ECO:0000313" key="3">
    <source>
        <dbReference type="Proteomes" id="UP000295832"/>
    </source>
</evidence>
<keyword evidence="3" id="KW-1185">Reference proteome</keyword>
<dbReference type="EMBL" id="SOEG01000050">
    <property type="protein sequence ID" value="TDX44593.1"/>
    <property type="molecule type" value="Genomic_DNA"/>
</dbReference>
<dbReference type="AlphaFoldDB" id="A0A4R8GR57"/>
<protein>
    <submittedName>
        <fullName evidence="2">Uncharacterized protein</fullName>
    </submittedName>
</protein>
<keyword evidence="1" id="KW-1133">Transmembrane helix</keyword>
<accession>A0A4R8GR57</accession>
<keyword evidence="1" id="KW-0812">Transmembrane</keyword>
<feature type="transmembrane region" description="Helical" evidence="1">
    <location>
        <begin position="342"/>
        <end position="361"/>
    </location>
</feature>
<comment type="caution">
    <text evidence="2">The sequence shown here is derived from an EMBL/GenBank/DDBJ whole genome shotgun (WGS) entry which is preliminary data.</text>
</comment>
<reference evidence="2 3" key="1">
    <citation type="submission" date="2019-03" db="EMBL/GenBank/DDBJ databases">
        <title>Subsurface microbial communities from deep shales in Ohio and West Virginia, USA.</title>
        <authorList>
            <person name="Wrighton K."/>
        </authorList>
    </citation>
    <scope>NUCLEOTIDE SEQUENCE [LARGE SCALE GENOMIC DNA]</scope>
    <source>
        <strain evidence="2 3">MSL 6dP</strain>
    </source>
</reference>